<gene>
    <name evidence="6" type="ORF">H6A32_00985</name>
</gene>
<dbReference type="Proteomes" id="UP000775686">
    <property type="component" value="Unassembled WGS sequence"/>
</dbReference>
<feature type="modified residue" description="4-aspartylphosphate" evidence="3">
    <location>
        <position position="64"/>
    </location>
</feature>
<dbReference type="SUPFAM" id="SSF52172">
    <property type="entry name" value="CheY-like"/>
    <property type="match status" value="1"/>
</dbReference>
<accession>A0ABS2ED35</accession>
<dbReference type="Pfam" id="PF13487">
    <property type="entry name" value="HD_5"/>
    <property type="match status" value="1"/>
</dbReference>
<dbReference type="InterPro" id="IPR037522">
    <property type="entry name" value="HD_GYP_dom"/>
</dbReference>
<evidence type="ECO:0000313" key="6">
    <source>
        <dbReference type="EMBL" id="MBM6742895.1"/>
    </source>
</evidence>
<dbReference type="Pfam" id="PF00072">
    <property type="entry name" value="Response_reg"/>
    <property type="match status" value="1"/>
</dbReference>
<dbReference type="Gene3D" id="1.10.3210.10">
    <property type="entry name" value="Hypothetical protein af1432"/>
    <property type="match status" value="1"/>
</dbReference>
<dbReference type="InterPro" id="IPR001789">
    <property type="entry name" value="Sig_transdc_resp-reg_receiver"/>
</dbReference>
<name>A0ABS2ED35_9FIRM</name>
<comment type="caution">
    <text evidence="6">The sequence shown here is derived from an EMBL/GenBank/DDBJ whole genome shotgun (WGS) entry which is preliminary data.</text>
</comment>
<evidence type="ECO:0000259" key="4">
    <source>
        <dbReference type="PROSITE" id="PS50110"/>
    </source>
</evidence>
<dbReference type="InterPro" id="IPR052020">
    <property type="entry name" value="Cyclic_di-GMP/3'3'-cGAMP_PDE"/>
</dbReference>
<comment type="function">
    <text evidence="2">May play the central regulatory role in sporulation. It may be an element of the effector pathway responsible for the activation of sporulation genes in response to nutritional stress. Spo0A may act in concert with spo0H (a sigma factor) to control the expression of some genes that are critical to the sporulation process.</text>
</comment>
<protein>
    <recommendedName>
        <fullName evidence="1">Stage 0 sporulation protein A homolog</fullName>
    </recommendedName>
</protein>
<dbReference type="CDD" id="cd00077">
    <property type="entry name" value="HDc"/>
    <property type="match status" value="1"/>
</dbReference>
<keyword evidence="7" id="KW-1185">Reference proteome</keyword>
<feature type="domain" description="Response regulatory" evidence="4">
    <location>
        <begin position="14"/>
        <end position="131"/>
    </location>
</feature>
<keyword evidence="3" id="KW-0597">Phosphoprotein</keyword>
<evidence type="ECO:0000256" key="3">
    <source>
        <dbReference type="PROSITE-ProRule" id="PRU00169"/>
    </source>
</evidence>
<dbReference type="PROSITE" id="PS50110">
    <property type="entry name" value="RESPONSE_REGULATORY"/>
    <property type="match status" value="1"/>
</dbReference>
<evidence type="ECO:0000256" key="1">
    <source>
        <dbReference type="ARBA" id="ARBA00018672"/>
    </source>
</evidence>
<proteinExistence type="predicted"/>
<reference evidence="6 7" key="1">
    <citation type="journal article" date="2021" name="Sci. Rep.">
        <title>The distribution of antibiotic resistance genes in chicken gut microbiota commensals.</title>
        <authorList>
            <person name="Juricova H."/>
            <person name="Matiasovicova J."/>
            <person name="Kubasova T."/>
            <person name="Cejkova D."/>
            <person name="Rychlik I."/>
        </authorList>
    </citation>
    <scope>NUCLEOTIDE SEQUENCE [LARGE SCALE GENOMIC DNA]</scope>
    <source>
        <strain evidence="6 7">An770</strain>
    </source>
</reference>
<dbReference type="InterPro" id="IPR011006">
    <property type="entry name" value="CheY-like_superfamily"/>
</dbReference>
<organism evidence="6 7">
    <name type="scientific">Drancourtella massiliensis</name>
    <dbReference type="NCBI Taxonomy" id="1632013"/>
    <lineage>
        <taxon>Bacteria</taxon>
        <taxon>Bacillati</taxon>
        <taxon>Bacillota</taxon>
        <taxon>Clostridia</taxon>
        <taxon>Eubacteriales</taxon>
        <taxon>Oscillospiraceae</taxon>
        <taxon>Drancourtella</taxon>
    </lineage>
</organism>
<dbReference type="Gene3D" id="3.40.50.2300">
    <property type="match status" value="1"/>
</dbReference>
<evidence type="ECO:0000256" key="2">
    <source>
        <dbReference type="ARBA" id="ARBA00024867"/>
    </source>
</evidence>
<dbReference type="SUPFAM" id="SSF109604">
    <property type="entry name" value="HD-domain/PDEase-like"/>
    <property type="match status" value="1"/>
</dbReference>
<dbReference type="InterPro" id="IPR003607">
    <property type="entry name" value="HD/PDEase_dom"/>
</dbReference>
<dbReference type="CDD" id="cd00156">
    <property type="entry name" value="REC"/>
    <property type="match status" value="1"/>
</dbReference>
<evidence type="ECO:0000259" key="5">
    <source>
        <dbReference type="PROSITE" id="PS51832"/>
    </source>
</evidence>
<feature type="domain" description="HD-GYP" evidence="5">
    <location>
        <begin position="158"/>
        <end position="367"/>
    </location>
</feature>
<dbReference type="PANTHER" id="PTHR45228">
    <property type="entry name" value="CYCLIC DI-GMP PHOSPHODIESTERASE TM_0186-RELATED"/>
    <property type="match status" value="1"/>
</dbReference>
<dbReference type="EMBL" id="JACJKH010000001">
    <property type="protein sequence ID" value="MBM6742895.1"/>
    <property type="molecule type" value="Genomic_DNA"/>
</dbReference>
<sequence length="367" mass="41651">MNMREDGFDEEKSAVLIVDDNEINRMILCETFKGRDEILEAENGEEALALIRRNPGSISAVLLDIVMPKMDGLALLEILNREGLTETIPVFLITADTSEQNMQRGYQLGAMDIIEKPIVPYFVKKRVESVVELFRARKRLSNTVDLQHQQLLAQELEIYELNNAIIETLSTAIEFRSGESGAHVKRIKELTGLFLRELCRMNPEKYQFEEEEIEMISAAAIMHDVGKIAIPDQILNKPGKLTKEEFEVMKQHTLKGCEILQQIPKYHANPLYRYAYDICRHHHERWDGRGYPDGLKGEETAVWSQVVAIADVFDALTNKRVYKPAFSVEKAFSMIENGECGAFNPDLTACLKEIVRDMGELPSGGTS</sequence>
<evidence type="ECO:0000313" key="7">
    <source>
        <dbReference type="Proteomes" id="UP000775686"/>
    </source>
</evidence>
<dbReference type="PROSITE" id="PS51832">
    <property type="entry name" value="HD_GYP"/>
    <property type="match status" value="1"/>
</dbReference>
<dbReference type="RefSeq" id="WP_191426526.1">
    <property type="nucleotide sequence ID" value="NZ_JACJKH010000001.1"/>
</dbReference>
<dbReference type="SMART" id="SM00448">
    <property type="entry name" value="REC"/>
    <property type="match status" value="1"/>
</dbReference>
<dbReference type="PANTHER" id="PTHR45228:SF1">
    <property type="entry name" value="CYCLIC DI-GMP PHOSPHODIESTERASE TM_0186"/>
    <property type="match status" value="1"/>
</dbReference>